<dbReference type="AlphaFoldDB" id="A0A7W4UXA0"/>
<dbReference type="GO" id="GO:0005886">
    <property type="term" value="C:plasma membrane"/>
    <property type="evidence" value="ECO:0007669"/>
    <property type="project" value="UniProtKB-SubCell"/>
</dbReference>
<feature type="transmembrane region" description="Helical" evidence="5">
    <location>
        <begin position="444"/>
        <end position="465"/>
    </location>
</feature>
<keyword evidence="2 5" id="KW-0812">Transmembrane</keyword>
<evidence type="ECO:0000313" key="7">
    <source>
        <dbReference type="EMBL" id="MBB2967291.1"/>
    </source>
</evidence>
<dbReference type="PANTHER" id="PTHR42718:SF35">
    <property type="entry name" value="BLL0718 PROTEIN"/>
    <property type="match status" value="1"/>
</dbReference>
<feature type="transmembrane region" description="Helical" evidence="5">
    <location>
        <begin position="113"/>
        <end position="133"/>
    </location>
</feature>
<evidence type="ECO:0000256" key="2">
    <source>
        <dbReference type="ARBA" id="ARBA00022692"/>
    </source>
</evidence>
<comment type="caution">
    <text evidence="7">The sequence shown here is derived from an EMBL/GenBank/DDBJ whole genome shotgun (WGS) entry which is preliminary data.</text>
</comment>
<dbReference type="PROSITE" id="PS50850">
    <property type="entry name" value="MFS"/>
    <property type="match status" value="1"/>
</dbReference>
<evidence type="ECO:0000313" key="8">
    <source>
        <dbReference type="Proteomes" id="UP000538196"/>
    </source>
</evidence>
<feature type="transmembrane region" description="Helical" evidence="5">
    <location>
        <begin position="238"/>
        <end position="257"/>
    </location>
</feature>
<evidence type="ECO:0000256" key="4">
    <source>
        <dbReference type="ARBA" id="ARBA00023136"/>
    </source>
</evidence>
<evidence type="ECO:0000256" key="3">
    <source>
        <dbReference type="ARBA" id="ARBA00022989"/>
    </source>
</evidence>
<dbReference type="Proteomes" id="UP000538196">
    <property type="component" value="Unassembled WGS sequence"/>
</dbReference>
<feature type="transmembrane region" description="Helical" evidence="5">
    <location>
        <begin position="347"/>
        <end position="367"/>
    </location>
</feature>
<keyword evidence="4 5" id="KW-0472">Membrane</keyword>
<protein>
    <submittedName>
        <fullName evidence="7">MFS family permease</fullName>
    </submittedName>
</protein>
<dbReference type="InterPro" id="IPR011701">
    <property type="entry name" value="MFS"/>
</dbReference>
<evidence type="ECO:0000259" key="6">
    <source>
        <dbReference type="PROSITE" id="PS50850"/>
    </source>
</evidence>
<sequence>MSITAPTPVSSPTGRPVRIAALTAALLAACVAFQLNASMLSPVLVTMSHELNTDEATIGLSQTLFFTIAALFSLFLPRLSDIVGRKRVLLAMLAVMLIGSVVAALALNVGMLFAGRLIQGVTGPVVPICLLMLRAEISDPRKYGAAMGLLTAVNGGIAGIDAIAGGWLATTFGFRSVFWAIAVVTVVALVMVVVWGAESRPSEGVRMDWWGVLPLVVSIGALLTGLNEAGRLASANWVLVGLSLAVAVVSFVIFWRVENRVAQPLVPTPLLRRRSTWALLATTLLTMTGVFAVVNGLVTSLAQNADAGFGMAPDLASLAFLTPYALVGWIVGPLAGRLAPVLGYRRILRIGLSGTIVATVVMAFVGVHSLPVLIATTVVIGIGYAGIGNIMLNGLGIVLSPAENPGFLPGLNAGAFNLGAGLSFALLPALQVATSAAPDSTTGYSAGMMLGAAITAVALAVSFLIPRPDSAEVTATAASR</sequence>
<feature type="transmembrane region" description="Helical" evidence="5">
    <location>
        <begin position="176"/>
        <end position="197"/>
    </location>
</feature>
<dbReference type="PANTHER" id="PTHR42718">
    <property type="entry name" value="MAJOR FACILITATOR SUPERFAMILY MULTIDRUG TRANSPORTER MFSC"/>
    <property type="match status" value="1"/>
</dbReference>
<dbReference type="EMBL" id="JACHVP010000002">
    <property type="protein sequence ID" value="MBB2967291.1"/>
    <property type="molecule type" value="Genomic_DNA"/>
</dbReference>
<name>A0A7W4UXA0_LEIAQ</name>
<gene>
    <name evidence="7" type="ORF">FHX33_002054</name>
</gene>
<dbReference type="GO" id="GO:0022857">
    <property type="term" value="F:transmembrane transporter activity"/>
    <property type="evidence" value="ECO:0007669"/>
    <property type="project" value="InterPro"/>
</dbReference>
<accession>A0A7W4UXA0</accession>
<evidence type="ECO:0000256" key="1">
    <source>
        <dbReference type="ARBA" id="ARBA00004651"/>
    </source>
</evidence>
<keyword evidence="3 5" id="KW-1133">Transmembrane helix</keyword>
<feature type="transmembrane region" description="Helical" evidence="5">
    <location>
        <begin position="56"/>
        <end position="76"/>
    </location>
</feature>
<feature type="transmembrane region" description="Helical" evidence="5">
    <location>
        <begin position="318"/>
        <end position="335"/>
    </location>
</feature>
<feature type="transmembrane region" description="Helical" evidence="5">
    <location>
        <begin position="373"/>
        <end position="399"/>
    </location>
</feature>
<feature type="transmembrane region" description="Helical" evidence="5">
    <location>
        <begin position="209"/>
        <end position="226"/>
    </location>
</feature>
<comment type="subcellular location">
    <subcellularLocation>
        <location evidence="1">Cell membrane</location>
        <topology evidence="1">Multi-pass membrane protein</topology>
    </subcellularLocation>
</comment>
<proteinExistence type="predicted"/>
<dbReference type="InterPro" id="IPR020846">
    <property type="entry name" value="MFS_dom"/>
</dbReference>
<feature type="transmembrane region" description="Helical" evidence="5">
    <location>
        <begin position="411"/>
        <end position="432"/>
    </location>
</feature>
<dbReference type="Gene3D" id="1.20.1250.20">
    <property type="entry name" value="MFS general substrate transporter like domains"/>
    <property type="match status" value="2"/>
</dbReference>
<keyword evidence="8" id="KW-1185">Reference proteome</keyword>
<dbReference type="SUPFAM" id="SSF103473">
    <property type="entry name" value="MFS general substrate transporter"/>
    <property type="match status" value="1"/>
</dbReference>
<feature type="transmembrane region" description="Helical" evidence="5">
    <location>
        <begin position="145"/>
        <end position="170"/>
    </location>
</feature>
<dbReference type="Pfam" id="PF07690">
    <property type="entry name" value="MFS_1"/>
    <property type="match status" value="1"/>
</dbReference>
<feature type="domain" description="Major facilitator superfamily (MFS) profile" evidence="6">
    <location>
        <begin position="22"/>
        <end position="469"/>
    </location>
</feature>
<dbReference type="InterPro" id="IPR036259">
    <property type="entry name" value="MFS_trans_sf"/>
</dbReference>
<reference evidence="7 8" key="1">
    <citation type="submission" date="2020-08" db="EMBL/GenBank/DDBJ databases">
        <title>Sequencing the genomes of 1000 actinobacteria strains.</title>
        <authorList>
            <person name="Klenk H.-P."/>
        </authorList>
    </citation>
    <scope>NUCLEOTIDE SEQUENCE [LARGE SCALE GENOMIC DNA]</scope>
    <source>
        <strain evidence="7 8">DSM 20146</strain>
    </source>
</reference>
<feature type="transmembrane region" description="Helical" evidence="5">
    <location>
        <begin position="88"/>
        <end position="107"/>
    </location>
</feature>
<evidence type="ECO:0000256" key="5">
    <source>
        <dbReference type="SAM" id="Phobius"/>
    </source>
</evidence>
<organism evidence="7 8">
    <name type="scientific">Leifsonia aquatica</name>
    <name type="common">Corynebacterium aquaticum</name>
    <dbReference type="NCBI Taxonomy" id="144185"/>
    <lineage>
        <taxon>Bacteria</taxon>
        <taxon>Bacillati</taxon>
        <taxon>Actinomycetota</taxon>
        <taxon>Actinomycetes</taxon>
        <taxon>Micrococcales</taxon>
        <taxon>Microbacteriaceae</taxon>
        <taxon>Leifsonia</taxon>
    </lineage>
</organism>
<feature type="transmembrane region" description="Helical" evidence="5">
    <location>
        <begin position="277"/>
        <end position="298"/>
    </location>
</feature>